<accession>A0A9J5WCU9</accession>
<comment type="caution">
    <text evidence="10">The sequence shown here is derived from an EMBL/GenBank/DDBJ whole genome shotgun (WGS) entry which is preliminary data.</text>
</comment>
<feature type="domain" description="RING-type" evidence="9">
    <location>
        <begin position="70"/>
        <end position="111"/>
    </location>
</feature>
<dbReference type="SMART" id="SM00184">
    <property type="entry name" value="RING"/>
    <property type="match status" value="1"/>
</dbReference>
<sequence length="116" mass="12811">MRKNWFTVISNSHRIAVTKDGTIRIGLITGGGVATFGEKEDDAILLGYFKTSIHRVAEGVNNATETKEICAICQAEFEHEESIGTLGCGHEYHTGCIKQWLLRKNDCPMCRASVLP</sequence>
<protein>
    <recommendedName>
        <fullName evidence="2">RING-type E3 ubiquitin transferase</fullName>
        <ecNumber evidence="2">2.3.2.27</ecNumber>
    </recommendedName>
</protein>
<evidence type="ECO:0000256" key="7">
    <source>
        <dbReference type="ARBA" id="ARBA00022833"/>
    </source>
</evidence>
<keyword evidence="5 8" id="KW-0863">Zinc-finger</keyword>
<comment type="catalytic activity">
    <reaction evidence="1">
        <text>S-ubiquitinyl-[E2 ubiquitin-conjugating enzyme]-L-cysteine + [acceptor protein]-L-lysine = [E2 ubiquitin-conjugating enzyme]-L-cysteine + N(6)-ubiquitinyl-[acceptor protein]-L-lysine.</text>
        <dbReference type="EC" id="2.3.2.27"/>
    </reaction>
</comment>
<gene>
    <name evidence="10" type="ORF">H5410_062909</name>
</gene>
<dbReference type="SUPFAM" id="SSF57850">
    <property type="entry name" value="RING/U-box"/>
    <property type="match status" value="1"/>
</dbReference>
<keyword evidence="11" id="KW-1185">Reference proteome</keyword>
<evidence type="ECO:0000256" key="3">
    <source>
        <dbReference type="ARBA" id="ARBA00022679"/>
    </source>
</evidence>
<dbReference type="InterPro" id="IPR013083">
    <property type="entry name" value="Znf_RING/FYVE/PHD"/>
</dbReference>
<dbReference type="OrthoDB" id="1302023at2759"/>
<evidence type="ECO:0000256" key="6">
    <source>
        <dbReference type="ARBA" id="ARBA00022786"/>
    </source>
</evidence>
<dbReference type="PANTHER" id="PTHR22937">
    <property type="entry name" value="E3 UBIQUITIN-PROTEIN LIGASE RNF165"/>
    <property type="match status" value="1"/>
</dbReference>
<dbReference type="GO" id="GO:0061630">
    <property type="term" value="F:ubiquitin protein ligase activity"/>
    <property type="evidence" value="ECO:0007669"/>
    <property type="project" value="UniProtKB-EC"/>
</dbReference>
<keyword evidence="6" id="KW-0833">Ubl conjugation pathway</keyword>
<organism evidence="10 11">
    <name type="scientific">Solanum commersonii</name>
    <name type="common">Commerson's wild potato</name>
    <name type="synonym">Commerson's nightshade</name>
    <dbReference type="NCBI Taxonomy" id="4109"/>
    <lineage>
        <taxon>Eukaryota</taxon>
        <taxon>Viridiplantae</taxon>
        <taxon>Streptophyta</taxon>
        <taxon>Embryophyta</taxon>
        <taxon>Tracheophyta</taxon>
        <taxon>Spermatophyta</taxon>
        <taxon>Magnoliopsida</taxon>
        <taxon>eudicotyledons</taxon>
        <taxon>Gunneridae</taxon>
        <taxon>Pentapetalae</taxon>
        <taxon>asterids</taxon>
        <taxon>lamiids</taxon>
        <taxon>Solanales</taxon>
        <taxon>Solanaceae</taxon>
        <taxon>Solanoideae</taxon>
        <taxon>Solaneae</taxon>
        <taxon>Solanum</taxon>
    </lineage>
</organism>
<dbReference type="AlphaFoldDB" id="A0A9J5WCU9"/>
<keyword evidence="7" id="KW-0862">Zinc</keyword>
<keyword evidence="3" id="KW-0808">Transferase</keyword>
<dbReference type="PANTHER" id="PTHR22937:SF175">
    <property type="entry name" value="RING-TYPE E3 UBIQUITIN TRANSFERASE"/>
    <property type="match status" value="1"/>
</dbReference>
<dbReference type="Gene3D" id="3.30.40.10">
    <property type="entry name" value="Zinc/RING finger domain, C3HC4 (zinc finger)"/>
    <property type="match status" value="1"/>
</dbReference>
<dbReference type="Proteomes" id="UP000824120">
    <property type="component" value="Chromosome 12"/>
</dbReference>
<evidence type="ECO:0000256" key="8">
    <source>
        <dbReference type="PROSITE-ProRule" id="PRU00175"/>
    </source>
</evidence>
<dbReference type="InterPro" id="IPR045191">
    <property type="entry name" value="MBR1/2-like"/>
</dbReference>
<evidence type="ECO:0000256" key="5">
    <source>
        <dbReference type="ARBA" id="ARBA00022771"/>
    </source>
</evidence>
<evidence type="ECO:0000259" key="9">
    <source>
        <dbReference type="PROSITE" id="PS50089"/>
    </source>
</evidence>
<reference evidence="10 11" key="1">
    <citation type="submission" date="2020-09" db="EMBL/GenBank/DDBJ databases">
        <title>De no assembly of potato wild relative species, Solanum commersonii.</title>
        <authorList>
            <person name="Cho K."/>
        </authorList>
    </citation>
    <scope>NUCLEOTIDE SEQUENCE [LARGE SCALE GENOMIC DNA]</scope>
    <source>
        <strain evidence="10">LZ3.2</strain>
        <tissue evidence="10">Leaf</tissue>
    </source>
</reference>
<dbReference type="InterPro" id="IPR001841">
    <property type="entry name" value="Znf_RING"/>
</dbReference>
<dbReference type="EMBL" id="JACXVP010000012">
    <property type="protein sequence ID" value="KAG5573143.1"/>
    <property type="molecule type" value="Genomic_DNA"/>
</dbReference>
<evidence type="ECO:0000313" key="10">
    <source>
        <dbReference type="EMBL" id="KAG5573143.1"/>
    </source>
</evidence>
<dbReference type="Pfam" id="PF13639">
    <property type="entry name" value="zf-RING_2"/>
    <property type="match status" value="1"/>
</dbReference>
<evidence type="ECO:0000256" key="4">
    <source>
        <dbReference type="ARBA" id="ARBA00022723"/>
    </source>
</evidence>
<proteinExistence type="predicted"/>
<keyword evidence="4" id="KW-0479">Metal-binding</keyword>
<evidence type="ECO:0000313" key="11">
    <source>
        <dbReference type="Proteomes" id="UP000824120"/>
    </source>
</evidence>
<dbReference type="GO" id="GO:0008270">
    <property type="term" value="F:zinc ion binding"/>
    <property type="evidence" value="ECO:0007669"/>
    <property type="project" value="UniProtKB-KW"/>
</dbReference>
<dbReference type="PROSITE" id="PS50089">
    <property type="entry name" value="ZF_RING_2"/>
    <property type="match status" value="1"/>
</dbReference>
<dbReference type="EC" id="2.3.2.27" evidence="2"/>
<evidence type="ECO:0000256" key="1">
    <source>
        <dbReference type="ARBA" id="ARBA00000900"/>
    </source>
</evidence>
<evidence type="ECO:0000256" key="2">
    <source>
        <dbReference type="ARBA" id="ARBA00012483"/>
    </source>
</evidence>
<dbReference type="GO" id="GO:0005634">
    <property type="term" value="C:nucleus"/>
    <property type="evidence" value="ECO:0007669"/>
    <property type="project" value="TreeGrafter"/>
</dbReference>
<name>A0A9J5WCU9_SOLCO</name>